<dbReference type="InterPro" id="IPR038765">
    <property type="entry name" value="Papain-like_cys_pep_sf"/>
</dbReference>
<dbReference type="InterPro" id="IPR018200">
    <property type="entry name" value="USP_CS"/>
</dbReference>
<evidence type="ECO:0000256" key="3">
    <source>
        <dbReference type="ARBA" id="ARBA00022670"/>
    </source>
</evidence>
<dbReference type="InterPro" id="IPR001394">
    <property type="entry name" value="Peptidase_C19_UCH"/>
</dbReference>
<evidence type="ECO:0000256" key="1">
    <source>
        <dbReference type="ARBA" id="ARBA00000707"/>
    </source>
</evidence>
<feature type="compositionally biased region" description="Polar residues" evidence="7">
    <location>
        <begin position="1050"/>
        <end position="1086"/>
    </location>
</feature>
<feature type="compositionally biased region" description="Pro residues" evidence="7">
    <location>
        <begin position="722"/>
        <end position="736"/>
    </location>
</feature>
<dbReference type="EC" id="3.4.19.12" evidence="2"/>
<dbReference type="PANTHER" id="PTHR43982">
    <property type="entry name" value="UBIQUITIN CARBOXYL-TERMINAL HYDROLASE"/>
    <property type="match status" value="1"/>
</dbReference>
<dbReference type="GO" id="GO:0061136">
    <property type="term" value="P:regulation of proteasomal protein catabolic process"/>
    <property type="evidence" value="ECO:0007669"/>
    <property type="project" value="TreeGrafter"/>
</dbReference>
<feature type="region of interest" description="Disordered" evidence="7">
    <location>
        <begin position="1112"/>
        <end position="1141"/>
    </location>
</feature>
<comment type="catalytic activity">
    <reaction evidence="1">
        <text>Thiol-dependent hydrolysis of ester, thioester, amide, peptide and isopeptide bonds formed by the C-terminal Gly of ubiquitin (a 76-residue protein attached to proteins as an intracellular targeting signal).</text>
        <dbReference type="EC" id="3.4.19.12"/>
    </reaction>
</comment>
<evidence type="ECO:0000256" key="5">
    <source>
        <dbReference type="ARBA" id="ARBA00022801"/>
    </source>
</evidence>
<dbReference type="SUPFAM" id="SSF54001">
    <property type="entry name" value="Cysteine proteinases"/>
    <property type="match status" value="1"/>
</dbReference>
<dbReference type="Gene3D" id="3.90.70.10">
    <property type="entry name" value="Cysteine proteinases"/>
    <property type="match status" value="2"/>
</dbReference>
<organism evidence="9 10">
    <name type="scientific">Tolypocladium paradoxum</name>
    <dbReference type="NCBI Taxonomy" id="94208"/>
    <lineage>
        <taxon>Eukaryota</taxon>
        <taxon>Fungi</taxon>
        <taxon>Dikarya</taxon>
        <taxon>Ascomycota</taxon>
        <taxon>Pezizomycotina</taxon>
        <taxon>Sordariomycetes</taxon>
        <taxon>Hypocreomycetidae</taxon>
        <taxon>Hypocreales</taxon>
        <taxon>Ophiocordycipitaceae</taxon>
        <taxon>Tolypocladium</taxon>
    </lineage>
</organism>
<feature type="region of interest" description="Disordered" evidence="7">
    <location>
        <begin position="806"/>
        <end position="835"/>
    </location>
</feature>
<evidence type="ECO:0000256" key="7">
    <source>
        <dbReference type="SAM" id="MobiDB-lite"/>
    </source>
</evidence>
<keyword evidence="6" id="KW-0788">Thiol protease</keyword>
<dbReference type="GO" id="GO:0004843">
    <property type="term" value="F:cysteine-type deubiquitinase activity"/>
    <property type="evidence" value="ECO:0007669"/>
    <property type="project" value="UniProtKB-EC"/>
</dbReference>
<comment type="caution">
    <text evidence="9">The sequence shown here is derived from an EMBL/GenBank/DDBJ whole genome shotgun (WGS) entry which is preliminary data.</text>
</comment>
<dbReference type="InterPro" id="IPR025305">
    <property type="entry name" value="UCH_repeat_domain"/>
</dbReference>
<dbReference type="OrthoDB" id="2420415at2759"/>
<dbReference type="STRING" id="94208.A0A2S4KZC2"/>
<evidence type="ECO:0000256" key="4">
    <source>
        <dbReference type="ARBA" id="ARBA00022786"/>
    </source>
</evidence>
<dbReference type="PROSITE" id="PS00972">
    <property type="entry name" value="USP_1"/>
    <property type="match status" value="1"/>
</dbReference>
<feature type="region of interest" description="Disordered" evidence="7">
    <location>
        <begin position="754"/>
        <end position="782"/>
    </location>
</feature>
<reference evidence="9 10" key="1">
    <citation type="submission" date="2018-01" db="EMBL/GenBank/DDBJ databases">
        <title>Harnessing the power of phylogenomics to disentangle the directionality and signatures of interkingdom host jumping in the parasitic fungal genus Tolypocladium.</title>
        <authorList>
            <person name="Quandt C.A."/>
            <person name="Patterson W."/>
            <person name="Spatafora J.W."/>
        </authorList>
    </citation>
    <scope>NUCLEOTIDE SEQUENCE [LARGE SCALE GENOMIC DNA]</scope>
    <source>
        <strain evidence="9 10">NRBC 100945</strain>
    </source>
</reference>
<feature type="compositionally biased region" description="Polar residues" evidence="7">
    <location>
        <begin position="816"/>
        <end position="830"/>
    </location>
</feature>
<keyword evidence="3" id="KW-0645">Protease</keyword>
<protein>
    <recommendedName>
        <fullName evidence="2">ubiquitinyl hydrolase 1</fullName>
        <ecNumber evidence="2">3.4.19.12</ecNumber>
    </recommendedName>
</protein>
<dbReference type="InterPro" id="IPR044635">
    <property type="entry name" value="UBP14-like"/>
</dbReference>
<evidence type="ECO:0000256" key="2">
    <source>
        <dbReference type="ARBA" id="ARBA00012759"/>
    </source>
</evidence>
<evidence type="ECO:0000313" key="9">
    <source>
        <dbReference type="EMBL" id="POR35517.1"/>
    </source>
</evidence>
<dbReference type="GO" id="GO:0016579">
    <property type="term" value="P:protein deubiquitination"/>
    <property type="evidence" value="ECO:0007669"/>
    <property type="project" value="InterPro"/>
</dbReference>
<keyword evidence="10" id="KW-1185">Reference proteome</keyword>
<evidence type="ECO:0000259" key="8">
    <source>
        <dbReference type="PROSITE" id="PS50235"/>
    </source>
</evidence>
<dbReference type="GO" id="GO:0043161">
    <property type="term" value="P:proteasome-mediated ubiquitin-dependent protein catabolic process"/>
    <property type="evidence" value="ECO:0007669"/>
    <property type="project" value="InterPro"/>
</dbReference>
<feature type="region of interest" description="Disordered" evidence="7">
    <location>
        <begin position="1041"/>
        <end position="1100"/>
    </location>
</feature>
<sequence length="1303" mass="144624">MAGQYNLRSQDQDASSYAALPGTAQTDFVTQNMTPMKSNLAPSREVAGCHPSRWVYELINNNFTVCDMFERARSVKLDSTYTWDHPHKLVINGNQSFLTPSTRVLSAICLDCHFHFVFKMAWDETHTVALCNPSQSRWPLRYNQFPWHHLVWVGSAADTEVTRDHNKYYPLLARESFVCSAPPCTFQVTLEVSEPRMPTWWVKLLLDREAICEQLRAAKEQEPSRYEGATDDWAYQAPLNLNTYLKNLLESDPDDVRSISKRNKRFAVLFGPRCFSIFEQLEFTEQVIDRDGVDEGAFTPTAPAPPGGPSGTTELGTYRAYLEDVRAEIQCLIHKAGQAGERPTYCTPVLHADLQCQDVPNVGANALINTERYRLLGVLPNQSREIVVNAYMRQWELLPSRRRALVESLMAVANDTGDELLSDYAITQSSVFDSQLQRQGTSDDDGIVSQALCFLGLQPPNNYSANSIIQAFRHKLAQDPAAAVTARSMLMLIARASTDDSYQATLLMESDAKMSLDTARVVLGLASSDVPWQTAVGAARNKVEGSKSMEETEVYLDALDALADHTNSPTLKQAALELRQSTGILETGNDSGAAADKKPVNFTLPVGLNNIGNTCYLNSLLQYLFTVKPIRDIVLNYDDSRLDLTDENIKTRLLGGNKMQMDRGEAVVAQAFAQELATLFQNLKSSDQAATRPSQRLANAVLLSTHTLLHSSKQPSEAPAASQPPPLPARPSPALPSRPAEDVDMVTYSVTAVPESLDTASNSSSRTLVDQDDARSDRSYEKVETSVIEREICDTDSVTEVRDTEDVKMADDEQDAQPSIGSVVDQTSGDVSMADGVEPETVDQKVLNALEHQKRSSGTDQQDVEEVMGSIINRLQAAIRPSSIDENTGIQLETIMETFFVTTVNYTKKFDDKSYQHEISFDRSITAFPAPDGPCSLYDALGRNFDQQILEESKLSRYTAIKTLPPVLHVLIQRSQSMGSKNGNPVVIPETLYLDRYMDAPHDSPIFRRRVEDWAITDRIADLKLLLAKIDPNASYMNMIGSSERGAQGTGSNADTNGNRTQATANADTNGNRSPGTDANADTNGSREPAKHSGAGGETWDFDGPVEDGFLLVMPAKPKSPPASPTPTADSRQGQKPVDGAGTDVWVRNMMEKELRELEQTRDEHLESMKRVPYRLHAVICHRGHLMSGHYWVWICDFEDRVWRWYNDADVRENKDTAEVLNTLSTSGEPYFLCYVRDDDKGKYVDVPKRQHPTPPSEEQETPPSGPVTTDSDGDVNVVDTEQPTSHEMDNGDRAPSPKYRIE</sequence>
<feature type="region of interest" description="Disordered" evidence="7">
    <location>
        <begin position="710"/>
        <end position="739"/>
    </location>
</feature>
<feature type="compositionally biased region" description="Low complexity" evidence="7">
    <location>
        <begin position="710"/>
        <end position="721"/>
    </location>
</feature>
<dbReference type="Pfam" id="PF00443">
    <property type="entry name" value="UCH"/>
    <property type="match status" value="1"/>
</dbReference>
<feature type="domain" description="USP" evidence="8">
    <location>
        <begin position="606"/>
        <end position="1238"/>
    </location>
</feature>
<keyword evidence="4" id="KW-0833">Ubl conjugation pathway</keyword>
<gene>
    <name evidence="9" type="ORF">TPAR_04285</name>
</gene>
<proteinExistence type="predicted"/>
<accession>A0A2S4KZC2</accession>
<dbReference type="EMBL" id="PKSG01000434">
    <property type="protein sequence ID" value="POR35517.1"/>
    <property type="molecule type" value="Genomic_DNA"/>
</dbReference>
<dbReference type="PROSITE" id="PS50235">
    <property type="entry name" value="USP_3"/>
    <property type="match status" value="1"/>
</dbReference>
<feature type="region of interest" description="Disordered" evidence="7">
    <location>
        <begin position="1244"/>
        <end position="1303"/>
    </location>
</feature>
<keyword evidence="5 9" id="KW-0378">Hydrolase</keyword>
<dbReference type="CDD" id="cd02666">
    <property type="entry name" value="Peptidase_C19J"/>
    <property type="match status" value="1"/>
</dbReference>
<dbReference type="GO" id="GO:0070628">
    <property type="term" value="F:proteasome binding"/>
    <property type="evidence" value="ECO:0007669"/>
    <property type="project" value="TreeGrafter"/>
</dbReference>
<dbReference type="PANTHER" id="PTHR43982:SF6">
    <property type="entry name" value="UBIQUITIN CARBOXYL-TERMINAL HYDROLASE 2-RELATED"/>
    <property type="match status" value="1"/>
</dbReference>
<dbReference type="PROSITE" id="PS00973">
    <property type="entry name" value="USP_2"/>
    <property type="match status" value="1"/>
</dbReference>
<name>A0A2S4KZC2_9HYPO</name>
<dbReference type="Pfam" id="PF13446">
    <property type="entry name" value="RPT"/>
    <property type="match status" value="2"/>
</dbReference>
<dbReference type="Proteomes" id="UP000237481">
    <property type="component" value="Unassembled WGS sequence"/>
</dbReference>
<evidence type="ECO:0000313" key="10">
    <source>
        <dbReference type="Proteomes" id="UP000237481"/>
    </source>
</evidence>
<evidence type="ECO:0000256" key="6">
    <source>
        <dbReference type="ARBA" id="ARBA00022807"/>
    </source>
</evidence>
<feature type="compositionally biased region" description="Polar residues" evidence="7">
    <location>
        <begin position="758"/>
        <end position="768"/>
    </location>
</feature>
<dbReference type="InterPro" id="IPR028889">
    <property type="entry name" value="USP"/>
</dbReference>
<feature type="compositionally biased region" description="Basic and acidic residues" evidence="7">
    <location>
        <begin position="772"/>
        <end position="782"/>
    </location>
</feature>